<dbReference type="InterPro" id="IPR006067">
    <property type="entry name" value="NO2/SO3_Rdtase_4Fe4S_dom"/>
</dbReference>
<dbReference type="Pfam" id="PF22564">
    <property type="entry name" value="HAAS"/>
    <property type="match status" value="1"/>
</dbReference>
<dbReference type="GO" id="GO:0020037">
    <property type="term" value="F:heme binding"/>
    <property type="evidence" value="ECO:0007669"/>
    <property type="project" value="InterPro"/>
</dbReference>
<dbReference type="PROSITE" id="PS00198">
    <property type="entry name" value="4FE4S_FER_1"/>
    <property type="match status" value="2"/>
</dbReference>
<dbReference type="InterPro" id="IPR005117">
    <property type="entry name" value="NiRdtase/SiRdtase_haem-b_fer"/>
</dbReference>
<feature type="domain" description="4Fe-4S ferredoxin-type" evidence="7">
    <location>
        <begin position="74"/>
        <end position="105"/>
    </location>
</feature>
<proteinExistence type="predicted"/>
<protein>
    <recommendedName>
        <fullName evidence="7">4Fe-4S ferredoxin-type domain-containing protein</fullName>
    </recommendedName>
</protein>
<sequence>MNKLDEFIADVTRRMPPEEREEVARELETHILDSAEAIAASRKTSVNDEVIREAISRMGSPEKLARMYPPTRKWKLEGIVEGGICARCGTCAVICPNNILRFNGRPELKDECLRNGHGMCFEVCPRVSSGKYQIGIRENFREDILHGRGAARGQDGGVVTSFLRYLLENDRIDGAIVVGHEKWKPVSMVVQSADDLEGTSGSKYSISTLEALKTASELGIERVAIVALPCQINGLRKLQYFPYLAKHDPELGRAGKPVKLPEIRYLIGLFCTEKFEYTDLRDALMDEGIDISDVKKFDIRRGEMVVHVDGGQHTIELSRIGLCEGCRLCRDFDAELADVSIGSAGSPDGYSTVIIRTDRGAEIREALDLVEGADQEAIERLRKLKLRRFRRELEKRRERGDYISFYWTSDYPGVSERADGTYFIRIRAHPAGWYRPDEIRDIISVAEKYGAEIKITNRGSYELHRIVGFDVEDAVSELNSAGLLTGSEGPLVRATLACPGKENCGSGIIDTGEICTAIEERFRERPAPYKFKIAVSGCPNKCMRPQIHDIGVVGVEFPQTSEDLCNGCGRCEEVCKVEAVSVRGETSYTSYELCVGCGKCIKSCPHSAREVKDEGYVVYIGGKAGRELREGLSMRMDDSDEILNCIDAVLDVYGRRADKPQRERLAATMKRLGENEFMSEVMEVLKKKKGEGSGYPDTTE</sequence>
<dbReference type="PRINTS" id="PR00397">
    <property type="entry name" value="SIROHAEM"/>
</dbReference>
<feature type="domain" description="4Fe-4S ferredoxin-type" evidence="7">
    <location>
        <begin position="585"/>
        <end position="614"/>
    </location>
</feature>
<evidence type="ECO:0000313" key="9">
    <source>
        <dbReference type="Proteomes" id="UP000646659"/>
    </source>
</evidence>
<dbReference type="Proteomes" id="UP000646659">
    <property type="component" value="Unassembled WGS sequence"/>
</dbReference>
<accession>A0A842YNC3</accession>
<keyword evidence="2" id="KW-0349">Heme</keyword>
<dbReference type="SUPFAM" id="SSF56014">
    <property type="entry name" value="Nitrite and sulphite reductase 4Fe-4S domain-like"/>
    <property type="match status" value="1"/>
</dbReference>
<dbReference type="Pfam" id="PF01077">
    <property type="entry name" value="NIR_SIR"/>
    <property type="match status" value="1"/>
</dbReference>
<dbReference type="InterPro" id="IPR017896">
    <property type="entry name" value="4Fe4S_Fe-S-bd"/>
</dbReference>
<dbReference type="GO" id="GO:0052592">
    <property type="term" value="F:oxidoreductase activity, acting on CH or CH2 groups, with an iron-sulfur protein as acceptor"/>
    <property type="evidence" value="ECO:0007669"/>
    <property type="project" value="TreeGrafter"/>
</dbReference>
<reference evidence="8" key="1">
    <citation type="submission" date="2018-06" db="EMBL/GenBank/DDBJ databases">
        <title>Draft genome sequence of Methanothermobacter thermautotrophicus Strain WHS, a thermophilic, hydrogenotrophic methanogen isolated from Washburn Hot Springs in Yellowstone National Park, USA.</title>
        <authorList>
            <person name="Mckay L.J."/>
            <person name="Klingelsmith K."/>
            <person name="Inskeep W.P."/>
            <person name="Fields M.W."/>
        </authorList>
    </citation>
    <scope>NUCLEOTIDE SEQUENCE</scope>
    <source>
        <strain evidence="8">WHS</strain>
    </source>
</reference>
<evidence type="ECO:0000256" key="3">
    <source>
        <dbReference type="ARBA" id="ARBA00022723"/>
    </source>
</evidence>
<dbReference type="Gene3D" id="3.30.413.10">
    <property type="entry name" value="Sulfite Reductase Hemoprotein, domain 1"/>
    <property type="match status" value="1"/>
</dbReference>
<dbReference type="Gene3D" id="3.30.70.20">
    <property type="match status" value="2"/>
</dbReference>
<evidence type="ECO:0000256" key="6">
    <source>
        <dbReference type="ARBA" id="ARBA00023014"/>
    </source>
</evidence>
<dbReference type="PANTHER" id="PTHR31332">
    <property type="entry name" value="7-HYDROXYMETHYL CHLOROPHYLL A REDUCTASE, CHLOROPLASTIC"/>
    <property type="match status" value="1"/>
</dbReference>
<dbReference type="Pfam" id="PF04432">
    <property type="entry name" value="FrhB_FdhB_C"/>
    <property type="match status" value="1"/>
</dbReference>
<dbReference type="GO" id="GO:0051539">
    <property type="term" value="F:4 iron, 4 sulfur cluster binding"/>
    <property type="evidence" value="ECO:0007669"/>
    <property type="project" value="UniProtKB-KW"/>
</dbReference>
<dbReference type="InterPro" id="IPR045220">
    <property type="entry name" value="FRHB/FDHB/HCAR-like"/>
</dbReference>
<dbReference type="SUPFAM" id="SSF54862">
    <property type="entry name" value="4Fe-4S ferredoxins"/>
    <property type="match status" value="2"/>
</dbReference>
<keyword evidence="4" id="KW-0560">Oxidoreductase</keyword>
<comment type="caution">
    <text evidence="8">The sequence shown here is derived from an EMBL/GenBank/DDBJ whole genome shotgun (WGS) entry which is preliminary data.</text>
</comment>
<feature type="domain" description="4Fe-4S ferredoxin-type" evidence="7">
    <location>
        <begin position="556"/>
        <end position="584"/>
    </location>
</feature>
<dbReference type="Pfam" id="PF04422">
    <property type="entry name" value="FrhB_FdhB_N"/>
    <property type="match status" value="1"/>
</dbReference>
<dbReference type="AlphaFoldDB" id="A0A842YNC3"/>
<dbReference type="InterPro" id="IPR017900">
    <property type="entry name" value="4Fe4S_Fe_S_CS"/>
</dbReference>
<dbReference type="SUPFAM" id="SSF55124">
    <property type="entry name" value="Nitrite/Sulfite reductase N-terminal domain-like"/>
    <property type="match status" value="1"/>
</dbReference>
<keyword evidence="1" id="KW-0004">4Fe-4S</keyword>
<evidence type="ECO:0000256" key="4">
    <source>
        <dbReference type="ARBA" id="ARBA00023002"/>
    </source>
</evidence>
<dbReference type="Pfam" id="PF03460">
    <property type="entry name" value="NIR_SIR_ferr"/>
    <property type="match status" value="1"/>
</dbReference>
<dbReference type="Pfam" id="PF00037">
    <property type="entry name" value="Fer4"/>
    <property type="match status" value="2"/>
</dbReference>
<evidence type="ECO:0000256" key="5">
    <source>
        <dbReference type="ARBA" id="ARBA00023004"/>
    </source>
</evidence>
<dbReference type="InterPro" id="IPR007516">
    <property type="entry name" value="Co_F420_Hydgase/DH_bsu_N"/>
</dbReference>
<evidence type="ECO:0000256" key="1">
    <source>
        <dbReference type="ARBA" id="ARBA00022485"/>
    </source>
</evidence>
<dbReference type="PROSITE" id="PS51379">
    <property type="entry name" value="4FE4S_FER_2"/>
    <property type="match status" value="3"/>
</dbReference>
<keyword evidence="6" id="KW-0411">Iron-sulfur</keyword>
<dbReference type="PROSITE" id="PS00365">
    <property type="entry name" value="NIR_SIR"/>
    <property type="match status" value="1"/>
</dbReference>
<organism evidence="8 9">
    <name type="scientific">Methanothermobacter thermautotrophicus</name>
    <name type="common">Methanobacterium thermoformicicum</name>
    <dbReference type="NCBI Taxonomy" id="145262"/>
    <lineage>
        <taxon>Archaea</taxon>
        <taxon>Methanobacteriati</taxon>
        <taxon>Methanobacteriota</taxon>
        <taxon>Methanomada group</taxon>
        <taxon>Methanobacteria</taxon>
        <taxon>Methanobacteriales</taxon>
        <taxon>Methanobacteriaceae</taxon>
        <taxon>Methanothermobacter</taxon>
    </lineage>
</organism>
<evidence type="ECO:0000313" key="8">
    <source>
        <dbReference type="EMBL" id="MBE2899473.1"/>
    </source>
</evidence>
<name>A0A842YNC3_METTF</name>
<dbReference type="PANTHER" id="PTHR31332:SF0">
    <property type="entry name" value="7-HYDROXYMETHYL CHLOROPHYLL A REDUCTASE, CHLOROPLASTIC"/>
    <property type="match status" value="1"/>
</dbReference>
<dbReference type="InterPro" id="IPR006066">
    <property type="entry name" value="NO2/SO3_Rdtase_FeS/sirohaem_BS"/>
</dbReference>
<keyword evidence="5" id="KW-0408">Iron</keyword>
<dbReference type="GO" id="GO:0046872">
    <property type="term" value="F:metal ion binding"/>
    <property type="evidence" value="ECO:0007669"/>
    <property type="project" value="UniProtKB-KW"/>
</dbReference>
<gene>
    <name evidence="8" type="ORF">DNK57_01325</name>
</gene>
<dbReference type="RefSeq" id="WP_226890933.1">
    <property type="nucleotide sequence ID" value="NZ_QKOF01000003.1"/>
</dbReference>
<dbReference type="InterPro" id="IPR045854">
    <property type="entry name" value="NO2/SO3_Rdtase_4Fe4S_sf"/>
</dbReference>
<keyword evidence="3" id="KW-0479">Metal-binding</keyword>
<dbReference type="InterPro" id="IPR036136">
    <property type="entry name" value="Nit/Sulf_reduc_fer-like_dom_sf"/>
</dbReference>
<evidence type="ECO:0000256" key="2">
    <source>
        <dbReference type="ARBA" id="ARBA00022617"/>
    </source>
</evidence>
<evidence type="ECO:0000259" key="7">
    <source>
        <dbReference type="PROSITE" id="PS51379"/>
    </source>
</evidence>
<dbReference type="EMBL" id="QKOF01000003">
    <property type="protein sequence ID" value="MBE2899473.1"/>
    <property type="molecule type" value="Genomic_DNA"/>
</dbReference>
<dbReference type="InterPro" id="IPR007525">
    <property type="entry name" value="FrhB_FdhB_C"/>
</dbReference>